<evidence type="ECO:0000256" key="1">
    <source>
        <dbReference type="ARBA" id="ARBA00005384"/>
    </source>
</evidence>
<keyword evidence="7" id="KW-0804">Transcription</keyword>
<evidence type="ECO:0000256" key="6">
    <source>
        <dbReference type="ARBA" id="ARBA00023125"/>
    </source>
</evidence>
<dbReference type="Proteomes" id="UP001319200">
    <property type="component" value="Unassembled WGS sequence"/>
</dbReference>
<name>A0AAP2DL97_9BACT</name>
<dbReference type="GO" id="GO:0003700">
    <property type="term" value="F:DNA-binding transcription factor activity"/>
    <property type="evidence" value="ECO:0007669"/>
    <property type="project" value="InterPro"/>
</dbReference>
<comment type="similarity">
    <text evidence="1">In the C-terminal section; belongs to the class-I pyridoxal-phosphate-dependent aminotransferase family.</text>
</comment>
<dbReference type="CDD" id="cd00609">
    <property type="entry name" value="AAT_like"/>
    <property type="match status" value="1"/>
</dbReference>
<keyword evidence="2 9" id="KW-0032">Aminotransferase</keyword>
<dbReference type="FunFam" id="3.40.640.10:FF:000023">
    <property type="entry name" value="Transcriptional regulator, GntR family"/>
    <property type="match status" value="1"/>
</dbReference>
<reference evidence="9 10" key="1">
    <citation type="submission" date="2021-05" db="EMBL/GenBank/DDBJ databases">
        <title>A Polyphasic approach of four new species of the genus Ohtaekwangia: Ohtaekwangia histidinii sp. nov., Ohtaekwangia cretensis sp. nov., Ohtaekwangia indiensis sp. nov., Ohtaekwangia reichenbachii sp. nov. from diverse environment.</title>
        <authorList>
            <person name="Octaviana S."/>
        </authorList>
    </citation>
    <scope>NUCLEOTIDE SEQUENCE [LARGE SCALE GENOMIC DNA]</scope>
    <source>
        <strain evidence="9 10">PWU4</strain>
    </source>
</reference>
<gene>
    <name evidence="9" type="ORF">KK083_16275</name>
</gene>
<dbReference type="Pfam" id="PF00392">
    <property type="entry name" value="GntR"/>
    <property type="match status" value="1"/>
</dbReference>
<dbReference type="InterPro" id="IPR036390">
    <property type="entry name" value="WH_DNA-bd_sf"/>
</dbReference>
<dbReference type="SUPFAM" id="SSF53383">
    <property type="entry name" value="PLP-dependent transferases"/>
    <property type="match status" value="1"/>
</dbReference>
<feature type="domain" description="HTH gntR-type" evidence="8">
    <location>
        <begin position="10"/>
        <end position="78"/>
    </location>
</feature>
<keyword evidence="5" id="KW-0805">Transcription regulation</keyword>
<keyword evidence="4" id="KW-0663">Pyridoxal phosphate</keyword>
<dbReference type="InterPro" id="IPR000524">
    <property type="entry name" value="Tscrpt_reg_HTH_GntR"/>
</dbReference>
<accession>A0AAP2DL97</accession>
<dbReference type="Gene3D" id="1.10.10.10">
    <property type="entry name" value="Winged helix-like DNA-binding domain superfamily/Winged helix DNA-binding domain"/>
    <property type="match status" value="1"/>
</dbReference>
<dbReference type="PANTHER" id="PTHR46577">
    <property type="entry name" value="HTH-TYPE TRANSCRIPTIONAL REGULATORY PROTEIN GABR"/>
    <property type="match status" value="1"/>
</dbReference>
<dbReference type="InterPro" id="IPR036388">
    <property type="entry name" value="WH-like_DNA-bd_sf"/>
</dbReference>
<dbReference type="PANTHER" id="PTHR46577:SF1">
    <property type="entry name" value="HTH-TYPE TRANSCRIPTIONAL REGULATORY PROTEIN GABR"/>
    <property type="match status" value="1"/>
</dbReference>
<dbReference type="InterPro" id="IPR015424">
    <property type="entry name" value="PyrdxlP-dep_Trfase"/>
</dbReference>
<protein>
    <submittedName>
        <fullName evidence="9">PLP-dependent aminotransferase family protein</fullName>
    </submittedName>
</protein>
<dbReference type="SMART" id="SM00345">
    <property type="entry name" value="HTH_GNTR"/>
    <property type="match status" value="1"/>
</dbReference>
<comment type="caution">
    <text evidence="9">The sequence shown here is derived from an EMBL/GenBank/DDBJ whole genome shotgun (WGS) entry which is preliminary data.</text>
</comment>
<dbReference type="Gene3D" id="3.90.1150.10">
    <property type="entry name" value="Aspartate Aminotransferase, domain 1"/>
    <property type="match status" value="1"/>
</dbReference>
<dbReference type="EMBL" id="JAHESF010000015">
    <property type="protein sequence ID" value="MBT1698448.1"/>
    <property type="molecule type" value="Genomic_DNA"/>
</dbReference>
<evidence type="ECO:0000259" key="8">
    <source>
        <dbReference type="PROSITE" id="PS50949"/>
    </source>
</evidence>
<evidence type="ECO:0000256" key="5">
    <source>
        <dbReference type="ARBA" id="ARBA00023015"/>
    </source>
</evidence>
<evidence type="ECO:0000256" key="3">
    <source>
        <dbReference type="ARBA" id="ARBA00022679"/>
    </source>
</evidence>
<proteinExistence type="inferred from homology"/>
<keyword evidence="6" id="KW-0238">DNA-binding</keyword>
<dbReference type="Gene3D" id="3.40.640.10">
    <property type="entry name" value="Type I PLP-dependent aspartate aminotransferase-like (Major domain)"/>
    <property type="match status" value="1"/>
</dbReference>
<organism evidence="9 10">
    <name type="scientific">Chryseosolibacter histidini</name>
    <dbReference type="NCBI Taxonomy" id="2782349"/>
    <lineage>
        <taxon>Bacteria</taxon>
        <taxon>Pseudomonadati</taxon>
        <taxon>Bacteroidota</taxon>
        <taxon>Cytophagia</taxon>
        <taxon>Cytophagales</taxon>
        <taxon>Chryseotaleaceae</taxon>
        <taxon>Chryseosolibacter</taxon>
    </lineage>
</organism>
<evidence type="ECO:0000256" key="7">
    <source>
        <dbReference type="ARBA" id="ARBA00023163"/>
    </source>
</evidence>
<sequence length="479" mass="53965">MNETLEIKQDHKYVEVAERIETLIEKKVLKVGDKLLSVRALSKEQGISLSTAFQAYYMLESKGLIEARPQSGYYVKFSHAHTLDLPKTCDPPDDAIPVSVDDMINSVYVDLNNEKLLNFSMGAPAIELLPTAKLNKAVMHVLRQSKTCCLNYEHIQGNPALRKQIARQAFNWGGTPSEDDIIVTAGAVEALSLCVKAITKPGDAIAIESPTYFAIFQVLESHGLKVVEIPTDPLTGVDLDYLEKAIPRFDIKACLFVNNFNNPLGSCMPDEHKKRLVDMLAKKDIPLIEDDIYGELYFGKTRPKTCKTFDKKGLVLHCASFSKSLAPGYRIGWTIPGRFKEKVLRLKRMHTVSTNTLSQAAVADFLSNGRFELHLRHLRKALHTQSLRYVQAVSDYFPDDTCITRPQGGFTLWIEMNKKINGYKLHKRALKHNIGIAPGQIFSSQGRFENCFRISYGQPWTERIGQGLQMLGKLMKDMR</sequence>
<dbReference type="SUPFAM" id="SSF46785">
    <property type="entry name" value="Winged helix' DNA-binding domain"/>
    <property type="match status" value="1"/>
</dbReference>
<dbReference type="PROSITE" id="PS50949">
    <property type="entry name" value="HTH_GNTR"/>
    <property type="match status" value="1"/>
</dbReference>
<dbReference type="CDD" id="cd07377">
    <property type="entry name" value="WHTH_GntR"/>
    <property type="match status" value="1"/>
</dbReference>
<dbReference type="GO" id="GO:0008483">
    <property type="term" value="F:transaminase activity"/>
    <property type="evidence" value="ECO:0007669"/>
    <property type="project" value="UniProtKB-KW"/>
</dbReference>
<keyword evidence="3" id="KW-0808">Transferase</keyword>
<dbReference type="InterPro" id="IPR015421">
    <property type="entry name" value="PyrdxlP-dep_Trfase_major"/>
</dbReference>
<evidence type="ECO:0000313" key="10">
    <source>
        <dbReference type="Proteomes" id="UP001319200"/>
    </source>
</evidence>
<dbReference type="RefSeq" id="WP_254164616.1">
    <property type="nucleotide sequence ID" value="NZ_JAHESF010000015.1"/>
</dbReference>
<evidence type="ECO:0000256" key="4">
    <source>
        <dbReference type="ARBA" id="ARBA00022898"/>
    </source>
</evidence>
<keyword evidence="10" id="KW-1185">Reference proteome</keyword>
<dbReference type="GO" id="GO:0030170">
    <property type="term" value="F:pyridoxal phosphate binding"/>
    <property type="evidence" value="ECO:0007669"/>
    <property type="project" value="InterPro"/>
</dbReference>
<dbReference type="InterPro" id="IPR051446">
    <property type="entry name" value="HTH_trans_reg/aminotransferase"/>
</dbReference>
<dbReference type="InterPro" id="IPR004839">
    <property type="entry name" value="Aminotransferase_I/II_large"/>
</dbReference>
<dbReference type="AlphaFoldDB" id="A0AAP2DL97"/>
<dbReference type="Pfam" id="PF00155">
    <property type="entry name" value="Aminotran_1_2"/>
    <property type="match status" value="1"/>
</dbReference>
<evidence type="ECO:0000256" key="2">
    <source>
        <dbReference type="ARBA" id="ARBA00022576"/>
    </source>
</evidence>
<dbReference type="InterPro" id="IPR015422">
    <property type="entry name" value="PyrdxlP-dep_Trfase_small"/>
</dbReference>
<evidence type="ECO:0000313" key="9">
    <source>
        <dbReference type="EMBL" id="MBT1698448.1"/>
    </source>
</evidence>
<dbReference type="GO" id="GO:0003677">
    <property type="term" value="F:DNA binding"/>
    <property type="evidence" value="ECO:0007669"/>
    <property type="project" value="UniProtKB-KW"/>
</dbReference>